<keyword evidence="7" id="KW-0227">DNA damage</keyword>
<reference evidence="16" key="1">
    <citation type="journal article" date="2022" name="bioRxiv">
        <title>Deciphering the potential niche of two novel black yeast fungi from a biological soil crust based on their genomes, phenotypes, and melanin regulation.</title>
        <authorList>
            <consortium name="DOE Joint Genome Institute"/>
            <person name="Carr E.C."/>
            <person name="Barton Q."/>
            <person name="Grambo S."/>
            <person name="Sullivan M."/>
            <person name="Renfro C.M."/>
            <person name="Kuo A."/>
            <person name="Pangilinan J."/>
            <person name="Lipzen A."/>
            <person name="Keymanesh K."/>
            <person name="Savage E."/>
            <person name="Barry K."/>
            <person name="Grigoriev I.V."/>
            <person name="Riekhof W.R."/>
            <person name="Harris S.S."/>
        </authorList>
    </citation>
    <scope>NUCLEOTIDE SEQUENCE</scope>
    <source>
        <strain evidence="16">JF 03-4F</strain>
    </source>
</reference>
<dbReference type="GO" id="GO:0048476">
    <property type="term" value="C:Holliday junction resolvase complex"/>
    <property type="evidence" value="ECO:0007669"/>
    <property type="project" value="InterPro"/>
</dbReference>
<evidence type="ECO:0000256" key="14">
    <source>
        <dbReference type="SAM" id="MobiDB-lite"/>
    </source>
</evidence>
<feature type="compositionally biased region" description="Basic and acidic residues" evidence="14">
    <location>
        <begin position="208"/>
        <end position="217"/>
    </location>
</feature>
<sequence>MAEVIDLLSSSPPPLTQLNRSHASASANSAGGNLHSISDDLDDTASIDFVIDRPSKRQRLSPEPSILRQPQTHASKTSNVDVVYEVLSEDDSQPDLVLRVAPSFQKSSGRHRQKDRPDETMFTFSSSAPEQRHIEKDRPDHRSGAQPEDLLEDPFDLPGSLSQPTAREVEDEIYSNRTASLLAVLSQDPSKEAKPLFQHFKATRAVRTGKEKSKQDPTDDIEFSSSPAKPRTTKVSKATETDKVAKAAERAAVKAGRDAEKEAEKERKKRERESKAQEKQRAADLAEANKSRVNKKNAVPEMIVDMSGFLKGTSVGDQVEEYMKNLEVEVNYFDEEVNLTESVPDQMRYGNLITWRRTVKSTYNDEDGQWEPASKSRIVKEKHFLVHLPAVEFAAIASVRNGAFDSSEPVTESEMQANLDAHVASLRKRFGDCTPIYLIEGLSGWLKKSANARNREYTTAVRAQMTTSTPEPGPSRARPRKPKKTSTDSLDLSSVTAGVVDGLLLHLQLAHQPILIHHTTSPGTTASQISALTQHLATRPYRLAQLDFNLKSASFCMDSGQVRTGDDARDTFVKMLQEVQRVTPSMAYGIVDKFESVRALVTAFDRNGNLLLEDVRKSANKDGAWSDKRLGPMVSKRLYKVFMGRDPSSTDGMS</sequence>
<keyword evidence="11" id="KW-0234">DNA repair</keyword>
<feature type="region of interest" description="Disordered" evidence="14">
    <location>
        <begin position="204"/>
        <end position="293"/>
    </location>
</feature>
<evidence type="ECO:0000256" key="9">
    <source>
        <dbReference type="ARBA" id="ARBA00022842"/>
    </source>
</evidence>
<dbReference type="GO" id="GO:0046872">
    <property type="term" value="F:metal ion binding"/>
    <property type="evidence" value="ECO:0007669"/>
    <property type="project" value="UniProtKB-KW"/>
</dbReference>
<protein>
    <recommendedName>
        <fullName evidence="15">ERCC4 domain-containing protein</fullName>
    </recommendedName>
</protein>
<dbReference type="Gene3D" id="1.10.150.670">
    <property type="entry name" value="Crossover junction endonuclease EME1, DNA-binding domain"/>
    <property type="match status" value="1"/>
</dbReference>
<dbReference type="EMBL" id="MU404352">
    <property type="protein sequence ID" value="KAI1614700.1"/>
    <property type="molecule type" value="Genomic_DNA"/>
</dbReference>
<evidence type="ECO:0000256" key="3">
    <source>
        <dbReference type="ARBA" id="ARBA00005313"/>
    </source>
</evidence>
<evidence type="ECO:0000313" key="17">
    <source>
        <dbReference type="Proteomes" id="UP001203852"/>
    </source>
</evidence>
<feature type="region of interest" description="Disordered" evidence="14">
    <location>
        <begin position="102"/>
        <end position="168"/>
    </location>
</feature>
<comment type="caution">
    <text evidence="16">The sequence shown here is derived from an EMBL/GenBank/DDBJ whole genome shotgun (WGS) entry which is preliminary data.</text>
</comment>
<keyword evidence="5" id="KW-0479">Metal-binding</keyword>
<evidence type="ECO:0000256" key="4">
    <source>
        <dbReference type="ARBA" id="ARBA00022722"/>
    </source>
</evidence>
<keyword evidence="12" id="KW-0539">Nucleus</keyword>
<evidence type="ECO:0000256" key="5">
    <source>
        <dbReference type="ARBA" id="ARBA00022723"/>
    </source>
</evidence>
<keyword evidence="8" id="KW-0378">Hydrolase</keyword>
<evidence type="ECO:0000313" key="16">
    <source>
        <dbReference type="EMBL" id="KAI1614700.1"/>
    </source>
</evidence>
<dbReference type="InterPro" id="IPR047521">
    <property type="entry name" value="XPF_nuclease_EME1_ascomycetes"/>
</dbReference>
<keyword evidence="13" id="KW-0469">Meiosis</keyword>
<dbReference type="AlphaFoldDB" id="A0AAN6DXX5"/>
<feature type="region of interest" description="Disordered" evidence="14">
    <location>
        <begin position="52"/>
        <end position="75"/>
    </location>
</feature>
<dbReference type="InterPro" id="IPR033310">
    <property type="entry name" value="Mms4/EME1/EME2"/>
</dbReference>
<organism evidence="16 17">
    <name type="scientific">Exophiala viscosa</name>
    <dbReference type="NCBI Taxonomy" id="2486360"/>
    <lineage>
        <taxon>Eukaryota</taxon>
        <taxon>Fungi</taxon>
        <taxon>Dikarya</taxon>
        <taxon>Ascomycota</taxon>
        <taxon>Pezizomycotina</taxon>
        <taxon>Eurotiomycetes</taxon>
        <taxon>Chaetothyriomycetidae</taxon>
        <taxon>Chaetothyriales</taxon>
        <taxon>Herpotrichiellaceae</taxon>
        <taxon>Exophiala</taxon>
    </lineage>
</organism>
<evidence type="ECO:0000256" key="8">
    <source>
        <dbReference type="ARBA" id="ARBA00022801"/>
    </source>
</evidence>
<dbReference type="Pfam" id="PF02732">
    <property type="entry name" value="ERCC4"/>
    <property type="match status" value="1"/>
</dbReference>
<comment type="subcellular location">
    <subcellularLocation>
        <location evidence="2">Nucleus</location>
    </subcellularLocation>
</comment>
<feature type="compositionally biased region" description="Basic and acidic residues" evidence="14">
    <location>
        <begin position="237"/>
        <end position="290"/>
    </location>
</feature>
<evidence type="ECO:0000256" key="10">
    <source>
        <dbReference type="ARBA" id="ARBA00023172"/>
    </source>
</evidence>
<keyword evidence="17" id="KW-1185">Reference proteome</keyword>
<dbReference type="PANTHER" id="PTHR21077">
    <property type="entry name" value="EME1 PROTEIN"/>
    <property type="match status" value="1"/>
</dbReference>
<keyword evidence="6" id="KW-0255">Endonuclease</keyword>
<name>A0AAN6DXX5_9EURO</name>
<evidence type="ECO:0000256" key="12">
    <source>
        <dbReference type="ARBA" id="ARBA00023242"/>
    </source>
</evidence>
<evidence type="ECO:0000256" key="13">
    <source>
        <dbReference type="ARBA" id="ARBA00023254"/>
    </source>
</evidence>
<feature type="compositionally biased region" description="Low complexity" evidence="14">
    <location>
        <begin position="21"/>
        <end position="36"/>
    </location>
</feature>
<evidence type="ECO:0000259" key="15">
    <source>
        <dbReference type="SMART" id="SM00891"/>
    </source>
</evidence>
<dbReference type="GO" id="GO:0008821">
    <property type="term" value="F:crossover junction DNA endonuclease activity"/>
    <property type="evidence" value="ECO:0007669"/>
    <property type="project" value="TreeGrafter"/>
</dbReference>
<dbReference type="Proteomes" id="UP001203852">
    <property type="component" value="Unassembled WGS sequence"/>
</dbReference>
<dbReference type="Gene3D" id="3.40.50.10130">
    <property type="match status" value="1"/>
</dbReference>
<feature type="domain" description="ERCC4" evidence="15">
    <location>
        <begin position="301"/>
        <end position="605"/>
    </location>
</feature>
<dbReference type="InterPro" id="IPR006166">
    <property type="entry name" value="ERCC4_domain"/>
</dbReference>
<dbReference type="GO" id="GO:0003677">
    <property type="term" value="F:DNA binding"/>
    <property type="evidence" value="ECO:0007669"/>
    <property type="project" value="InterPro"/>
</dbReference>
<feature type="region of interest" description="Disordered" evidence="14">
    <location>
        <begin position="1"/>
        <end position="37"/>
    </location>
</feature>
<evidence type="ECO:0000256" key="1">
    <source>
        <dbReference type="ARBA" id="ARBA00001946"/>
    </source>
</evidence>
<dbReference type="GO" id="GO:0031297">
    <property type="term" value="P:replication fork processing"/>
    <property type="evidence" value="ECO:0007669"/>
    <property type="project" value="TreeGrafter"/>
</dbReference>
<evidence type="ECO:0000256" key="7">
    <source>
        <dbReference type="ARBA" id="ARBA00022763"/>
    </source>
</evidence>
<dbReference type="GO" id="GO:0006302">
    <property type="term" value="P:double-strand break repair"/>
    <property type="evidence" value="ECO:0007669"/>
    <property type="project" value="TreeGrafter"/>
</dbReference>
<dbReference type="GO" id="GO:0031573">
    <property type="term" value="P:mitotic intra-S DNA damage checkpoint signaling"/>
    <property type="evidence" value="ECO:0007669"/>
    <property type="project" value="TreeGrafter"/>
</dbReference>
<dbReference type="PANTHER" id="PTHR21077:SF5">
    <property type="entry name" value="CROSSOVER JUNCTION ENDONUCLEASE MMS4"/>
    <property type="match status" value="1"/>
</dbReference>
<dbReference type="CDD" id="cd20085">
    <property type="entry name" value="XPF_nuclease_Mms4"/>
    <property type="match status" value="1"/>
</dbReference>
<evidence type="ECO:0000256" key="2">
    <source>
        <dbReference type="ARBA" id="ARBA00004123"/>
    </source>
</evidence>
<keyword evidence="9" id="KW-0460">Magnesium</keyword>
<accession>A0AAN6DXX5</accession>
<evidence type="ECO:0000256" key="6">
    <source>
        <dbReference type="ARBA" id="ARBA00022759"/>
    </source>
</evidence>
<feature type="compositionally biased region" description="Basic and acidic residues" evidence="14">
    <location>
        <begin position="130"/>
        <end position="143"/>
    </location>
</feature>
<dbReference type="FunFam" id="1.10.150.670:FF:000004">
    <property type="entry name" value="Crossover junction endonuclease EME1"/>
    <property type="match status" value="1"/>
</dbReference>
<dbReference type="InterPro" id="IPR042530">
    <property type="entry name" value="EME1/EME2_C"/>
</dbReference>
<comment type="cofactor">
    <cofactor evidence="1">
        <name>Mg(2+)</name>
        <dbReference type="ChEBI" id="CHEBI:18420"/>
    </cofactor>
</comment>
<comment type="similarity">
    <text evidence="3">Belongs to the EME1/MMS4 family.</text>
</comment>
<feature type="compositionally biased region" description="Polar residues" evidence="14">
    <location>
        <begin position="223"/>
        <end position="236"/>
    </location>
</feature>
<dbReference type="SMART" id="SM00891">
    <property type="entry name" value="ERCC4"/>
    <property type="match status" value="1"/>
</dbReference>
<dbReference type="GO" id="GO:0005634">
    <property type="term" value="C:nucleus"/>
    <property type="evidence" value="ECO:0007669"/>
    <property type="project" value="UniProtKB-SubCell"/>
</dbReference>
<dbReference type="Pfam" id="PF21292">
    <property type="entry name" value="EME1-MUS81_C"/>
    <property type="match status" value="1"/>
</dbReference>
<evidence type="ECO:0000256" key="11">
    <source>
        <dbReference type="ARBA" id="ARBA00023204"/>
    </source>
</evidence>
<keyword evidence="10" id="KW-0233">DNA recombination</keyword>
<dbReference type="GO" id="GO:0000712">
    <property type="term" value="P:resolution of meiotic recombination intermediates"/>
    <property type="evidence" value="ECO:0007669"/>
    <property type="project" value="TreeGrafter"/>
</dbReference>
<feature type="region of interest" description="Disordered" evidence="14">
    <location>
        <begin position="460"/>
        <end position="490"/>
    </location>
</feature>
<keyword evidence="4" id="KW-0540">Nuclease</keyword>
<gene>
    <name evidence="16" type="ORF">EDD36DRAFT_162622</name>
</gene>
<proteinExistence type="inferred from homology"/>